<keyword evidence="3" id="KW-1185">Reference proteome</keyword>
<evidence type="ECO:0000259" key="1">
    <source>
        <dbReference type="Pfam" id="PF12146"/>
    </source>
</evidence>
<proteinExistence type="predicted"/>
<accession>A0ABS0AK11</accession>
<dbReference type="EMBL" id="ARXR01000018">
    <property type="protein sequence ID" value="MBF5053575.1"/>
    <property type="molecule type" value="Genomic_DNA"/>
</dbReference>
<dbReference type="InterPro" id="IPR022742">
    <property type="entry name" value="Hydrolase_4"/>
</dbReference>
<dbReference type="PIRSF" id="PIRSF037442">
    <property type="entry name" value="UCP037442_abhydr"/>
    <property type="match status" value="1"/>
</dbReference>
<sequence>MSAAAAGAGHQVDTASGYRVPVTWYAGAPDTPTVVLLPALGVAARFYDKLAATLAGSGLNVAVMEQRGQGDSALRPGRGQNWGFAEVLDNDLPALLDWAEARRPGAPLHLMGHSLGGHFAAITAGRFAERIHGLILVATGSPWWKAFEGARTRPDAKSVRRLIRLIPAAGLLLGYFPGERIGFGGNEARGVMNDWRTLAQHNRYQARGLDEDLDAAVAAYTGPVLAVRLADDALAPEASVKAVTDKFRNAPLRQQVITAEQLGDRADHFRWARQARLVADLVTPFVAGPR</sequence>
<dbReference type="RefSeq" id="WP_194856252.1">
    <property type="nucleotide sequence ID" value="NZ_ARXR01000018.1"/>
</dbReference>
<dbReference type="InterPro" id="IPR017208">
    <property type="entry name" value="UCP037442_abhydr"/>
</dbReference>
<dbReference type="Proteomes" id="UP000644441">
    <property type="component" value="Unassembled WGS sequence"/>
</dbReference>
<reference evidence="2 3" key="1">
    <citation type="submission" date="2012-09" db="EMBL/GenBank/DDBJ databases">
        <title>Genome Sequence of alkane-degrading Bacterium Alcanivorax venustensis ISO4.</title>
        <authorList>
            <person name="Lai Q."/>
            <person name="Shao Z."/>
        </authorList>
    </citation>
    <scope>NUCLEOTIDE SEQUENCE [LARGE SCALE GENOMIC DNA]</scope>
    <source>
        <strain evidence="2 3">ISO4</strain>
    </source>
</reference>
<name>A0ABS0AK11_9GAMM</name>
<dbReference type="Pfam" id="PF12146">
    <property type="entry name" value="Hydrolase_4"/>
    <property type="match status" value="1"/>
</dbReference>
<organism evidence="2 3">
    <name type="scientific">Alloalcanivorax venustensis ISO4</name>
    <dbReference type="NCBI Taxonomy" id="1177184"/>
    <lineage>
        <taxon>Bacteria</taxon>
        <taxon>Pseudomonadati</taxon>
        <taxon>Pseudomonadota</taxon>
        <taxon>Gammaproteobacteria</taxon>
        <taxon>Oceanospirillales</taxon>
        <taxon>Alcanivoracaceae</taxon>
        <taxon>Alloalcanivorax</taxon>
    </lineage>
</organism>
<dbReference type="PANTHER" id="PTHR43433:SF10">
    <property type="entry name" value="AB HYDROLASE-1 DOMAIN-CONTAINING PROTEIN"/>
    <property type="match status" value="1"/>
</dbReference>
<dbReference type="InterPro" id="IPR050471">
    <property type="entry name" value="AB_hydrolase"/>
</dbReference>
<gene>
    <name evidence="2" type="ORF">ISO4_02177</name>
</gene>
<feature type="domain" description="Serine aminopeptidase S33" evidence="1">
    <location>
        <begin position="33"/>
        <end position="152"/>
    </location>
</feature>
<evidence type="ECO:0000313" key="2">
    <source>
        <dbReference type="EMBL" id="MBF5053575.1"/>
    </source>
</evidence>
<protein>
    <recommendedName>
        <fullName evidence="1">Serine aminopeptidase S33 domain-containing protein</fullName>
    </recommendedName>
</protein>
<dbReference type="InterPro" id="IPR029058">
    <property type="entry name" value="AB_hydrolase_fold"/>
</dbReference>
<dbReference type="PANTHER" id="PTHR43433">
    <property type="entry name" value="HYDROLASE, ALPHA/BETA FOLD FAMILY PROTEIN"/>
    <property type="match status" value="1"/>
</dbReference>
<evidence type="ECO:0000313" key="3">
    <source>
        <dbReference type="Proteomes" id="UP000644441"/>
    </source>
</evidence>
<dbReference type="Gene3D" id="3.40.50.1820">
    <property type="entry name" value="alpha/beta hydrolase"/>
    <property type="match status" value="1"/>
</dbReference>
<dbReference type="SUPFAM" id="SSF53474">
    <property type="entry name" value="alpha/beta-Hydrolases"/>
    <property type="match status" value="1"/>
</dbReference>
<comment type="caution">
    <text evidence="2">The sequence shown here is derived from an EMBL/GenBank/DDBJ whole genome shotgun (WGS) entry which is preliminary data.</text>
</comment>